<feature type="region of interest" description="Disordered" evidence="1">
    <location>
        <begin position="1"/>
        <end position="22"/>
    </location>
</feature>
<dbReference type="EMBL" id="PGOL01002441">
    <property type="protein sequence ID" value="PKI48011.1"/>
    <property type="molecule type" value="Genomic_DNA"/>
</dbReference>
<evidence type="ECO:0000313" key="3">
    <source>
        <dbReference type="Proteomes" id="UP000233551"/>
    </source>
</evidence>
<dbReference type="Proteomes" id="UP000233551">
    <property type="component" value="Unassembled WGS sequence"/>
</dbReference>
<accession>A0A2I0IVH0</accession>
<keyword evidence="3" id="KW-1185">Reference proteome</keyword>
<gene>
    <name evidence="2" type="ORF">CRG98_031604</name>
</gene>
<reference evidence="2 3" key="1">
    <citation type="submission" date="2017-11" db="EMBL/GenBank/DDBJ databases">
        <title>De-novo sequencing of pomegranate (Punica granatum L.) genome.</title>
        <authorList>
            <person name="Akparov Z."/>
            <person name="Amiraslanov A."/>
            <person name="Hajiyeva S."/>
            <person name="Abbasov M."/>
            <person name="Kaur K."/>
            <person name="Hamwieh A."/>
            <person name="Solovyev V."/>
            <person name="Salamov A."/>
            <person name="Braich B."/>
            <person name="Kosarev P."/>
            <person name="Mahmoud A."/>
            <person name="Hajiyev E."/>
            <person name="Babayeva S."/>
            <person name="Izzatullayeva V."/>
            <person name="Mammadov A."/>
            <person name="Mammadov A."/>
            <person name="Sharifova S."/>
            <person name="Ojaghi J."/>
            <person name="Eynullazada K."/>
            <person name="Bayramov B."/>
            <person name="Abdulazimova A."/>
            <person name="Shahmuradov I."/>
        </authorList>
    </citation>
    <scope>NUCLEOTIDE SEQUENCE [LARGE SCALE GENOMIC DNA]</scope>
    <source>
        <strain evidence="3">cv. AG2017</strain>
        <tissue evidence="2">Leaf</tissue>
    </source>
</reference>
<proteinExistence type="predicted"/>
<sequence length="110" mass="12060">MRVEIRGCSCKGSDDRPLPAPEREKGIISAVRVSPQTRRNLLQGTAVGGRSSTVNIALPLSLKKIRRQSAKAFTVARPSMLSIALWRGSLGAYDTSGTPPWDSVWWEPQQ</sequence>
<name>A0A2I0IVH0_PUNGR</name>
<evidence type="ECO:0000313" key="2">
    <source>
        <dbReference type="EMBL" id="PKI48011.1"/>
    </source>
</evidence>
<organism evidence="2 3">
    <name type="scientific">Punica granatum</name>
    <name type="common">Pomegranate</name>
    <dbReference type="NCBI Taxonomy" id="22663"/>
    <lineage>
        <taxon>Eukaryota</taxon>
        <taxon>Viridiplantae</taxon>
        <taxon>Streptophyta</taxon>
        <taxon>Embryophyta</taxon>
        <taxon>Tracheophyta</taxon>
        <taxon>Spermatophyta</taxon>
        <taxon>Magnoliopsida</taxon>
        <taxon>eudicotyledons</taxon>
        <taxon>Gunneridae</taxon>
        <taxon>Pentapetalae</taxon>
        <taxon>rosids</taxon>
        <taxon>malvids</taxon>
        <taxon>Myrtales</taxon>
        <taxon>Lythraceae</taxon>
        <taxon>Punica</taxon>
    </lineage>
</organism>
<dbReference type="AlphaFoldDB" id="A0A2I0IVH0"/>
<feature type="compositionally biased region" description="Basic and acidic residues" evidence="1">
    <location>
        <begin position="12"/>
        <end position="22"/>
    </location>
</feature>
<protein>
    <submittedName>
        <fullName evidence="2">Uncharacterized protein</fullName>
    </submittedName>
</protein>
<evidence type="ECO:0000256" key="1">
    <source>
        <dbReference type="SAM" id="MobiDB-lite"/>
    </source>
</evidence>
<comment type="caution">
    <text evidence="2">The sequence shown here is derived from an EMBL/GenBank/DDBJ whole genome shotgun (WGS) entry which is preliminary data.</text>
</comment>